<dbReference type="GO" id="GO:0006303">
    <property type="term" value="P:double-strand break repair via nonhomologous end joining"/>
    <property type="evidence" value="ECO:0007669"/>
    <property type="project" value="TreeGrafter"/>
</dbReference>
<dbReference type="PANTHER" id="PTHR23240:SF8">
    <property type="entry name" value="PROTEIN ARTEMIS"/>
    <property type="match status" value="1"/>
</dbReference>
<dbReference type="PANTHER" id="PTHR23240">
    <property type="entry name" value="DNA CROSS-LINK REPAIR PROTEIN PSO2/SNM1-RELATED"/>
    <property type="match status" value="1"/>
</dbReference>
<evidence type="ECO:0000256" key="2">
    <source>
        <dbReference type="ARBA" id="ARBA00022801"/>
    </source>
</evidence>
<accession>U1NCS4</accession>
<keyword evidence="2" id="KW-0378">Hydrolase</keyword>
<dbReference type="GO" id="GO:0035312">
    <property type="term" value="F:5'-3' DNA exonuclease activity"/>
    <property type="evidence" value="ECO:0007669"/>
    <property type="project" value="TreeGrafter"/>
</dbReference>
<dbReference type="Gene3D" id="3.60.15.10">
    <property type="entry name" value="Ribonuclease Z/Hydroxyacylglutathione hydrolase-like"/>
    <property type="match status" value="1"/>
</dbReference>
<dbReference type="RefSeq" id="WP_021053974.1">
    <property type="nucleotide sequence ID" value="NZ_KE356561.1"/>
</dbReference>
<evidence type="ECO:0000256" key="3">
    <source>
        <dbReference type="ARBA" id="ARBA00022839"/>
    </source>
</evidence>
<dbReference type="STRING" id="1238425.J07HQW2_00917"/>
<dbReference type="GO" id="GO:0003684">
    <property type="term" value="F:damaged DNA binding"/>
    <property type="evidence" value="ECO:0007669"/>
    <property type="project" value="TreeGrafter"/>
</dbReference>
<dbReference type="HOGENOM" id="CLU_050517_0_0_2"/>
<sequence>MAPGVHLHDGVEIEFASGERIVCDGVSSGVSTAEVTTAVTHAHGDHLVDNSNASEIVASELTAALASVRQSECEPETTTHPAVELIPAGHIVGSRAVLLTDPETDRRYLYTGDCRLSDRLYLDGFDPVDADVLILETTYGDPRYRFPSPTKTHQQICDWLNETMDDVVILFGYALGRAQKLQKLVESTERSRVFITDAIGELNSVIESHREITFNSYRYHEDTTLQAGDAVVLPMQTTRLGWIESLVDETDAITAGFSGWAVDDSFIYQRGVDEGFVLSDHCDYDELTELVTAVDPERVYTQHGFTETFATELAREYGYRTQALKSNQSTLGDF</sequence>
<reference evidence="4 5" key="1">
    <citation type="journal article" date="2013" name="PLoS ONE">
        <title>Assembly-driven community genomics of a hypersaline microbial ecosystem.</title>
        <authorList>
            <person name="Podell S."/>
            <person name="Ugalde J.A."/>
            <person name="Narasingarao P."/>
            <person name="Banfield J.F."/>
            <person name="Heidelberg K.B."/>
            <person name="Allen E.E."/>
        </authorList>
    </citation>
    <scope>NUCLEOTIDE SEQUENCE [LARGE SCALE GENOMIC DNA]</scope>
    <source>
        <strain evidence="5">J07HQW2</strain>
    </source>
</reference>
<keyword evidence="3 4" id="KW-0269">Exonuclease</keyword>
<evidence type="ECO:0000256" key="1">
    <source>
        <dbReference type="ARBA" id="ARBA00022722"/>
    </source>
</evidence>
<proteinExistence type="predicted"/>
<dbReference type="GO" id="GO:0036297">
    <property type="term" value="P:interstrand cross-link repair"/>
    <property type="evidence" value="ECO:0007669"/>
    <property type="project" value="TreeGrafter"/>
</dbReference>
<dbReference type="eggNOG" id="arCOG00545">
    <property type="taxonomic scope" value="Archaea"/>
</dbReference>
<evidence type="ECO:0000313" key="5">
    <source>
        <dbReference type="Proteomes" id="UP000030710"/>
    </source>
</evidence>
<gene>
    <name evidence="4" type="ORF">J07HQW2_00917</name>
</gene>
<name>U1NCS4_9EURY</name>
<keyword evidence="1" id="KW-0540">Nuclease</keyword>
<dbReference type="Gene3D" id="3.40.50.12650">
    <property type="match status" value="1"/>
</dbReference>
<dbReference type="EMBL" id="KE356561">
    <property type="protein sequence ID" value="ERG94483.1"/>
    <property type="molecule type" value="Genomic_DNA"/>
</dbReference>
<protein>
    <submittedName>
        <fullName evidence="4">Putative exonuclease of the beta-lactamase fold involved in RNA processing</fullName>
    </submittedName>
</protein>
<dbReference type="Proteomes" id="UP000030710">
    <property type="component" value="Unassembled WGS sequence"/>
</dbReference>
<dbReference type="AlphaFoldDB" id="U1NCS4"/>
<evidence type="ECO:0000313" key="4">
    <source>
        <dbReference type="EMBL" id="ERG94483.1"/>
    </source>
</evidence>
<dbReference type="InterPro" id="IPR036866">
    <property type="entry name" value="RibonucZ/Hydroxyglut_hydro"/>
</dbReference>
<organism evidence="4 5">
    <name type="scientific">Haloquadratum walsbyi J07HQW2</name>
    <dbReference type="NCBI Taxonomy" id="1238425"/>
    <lineage>
        <taxon>Archaea</taxon>
        <taxon>Methanobacteriati</taxon>
        <taxon>Methanobacteriota</taxon>
        <taxon>Stenosarchaea group</taxon>
        <taxon>Halobacteria</taxon>
        <taxon>Halobacteriales</taxon>
        <taxon>Haloferacaceae</taxon>
        <taxon>Haloquadratum</taxon>
    </lineage>
</organism>
<dbReference type="SUPFAM" id="SSF56281">
    <property type="entry name" value="Metallo-hydrolase/oxidoreductase"/>
    <property type="match status" value="1"/>
</dbReference>